<reference evidence="1 2" key="1">
    <citation type="journal article" date="2020" name="Cell Host Microbe">
        <title>Functional and Genomic Variation between Human-Derived Isolates of Lachnospiraceae Reveals Inter- and Intra-Species Diversity.</title>
        <authorList>
            <person name="Sorbara M.T."/>
            <person name="Littmann E.R."/>
            <person name="Fontana E."/>
            <person name="Moody T.U."/>
            <person name="Kohout C.E."/>
            <person name="Gjonbalaj M."/>
            <person name="Eaton V."/>
            <person name="Seok R."/>
            <person name="Leiner I.M."/>
            <person name="Pamer E.G."/>
        </authorList>
    </citation>
    <scope>NUCLEOTIDE SEQUENCE [LARGE SCALE GENOMIC DNA]</scope>
    <source>
        <strain evidence="1 2">MSK.14.54</strain>
    </source>
</reference>
<comment type="caution">
    <text evidence="1">The sequence shown here is derived from an EMBL/GenBank/DDBJ whole genome shotgun (WGS) entry which is preliminary data.</text>
</comment>
<proteinExistence type="predicted"/>
<dbReference type="EMBL" id="JAAITQ010000133">
    <property type="protein sequence ID" value="NSE18207.1"/>
    <property type="molecule type" value="Genomic_DNA"/>
</dbReference>
<name>A0ABX2GIR0_9FIRM</name>
<evidence type="ECO:0000313" key="2">
    <source>
        <dbReference type="Proteomes" id="UP000768180"/>
    </source>
</evidence>
<keyword evidence="2" id="KW-1185">Reference proteome</keyword>
<protein>
    <submittedName>
        <fullName evidence="1">Uncharacterized protein</fullName>
    </submittedName>
</protein>
<dbReference type="Proteomes" id="UP000768180">
    <property type="component" value="Unassembled WGS sequence"/>
</dbReference>
<sequence>QEALFAREAHSMQAAMRRALLRRGRSGNAAFSKIESNVAGNLYRMCRKEESRYGDFSLHNQNSRTK</sequence>
<accession>A0ABX2GIR0</accession>
<feature type="non-terminal residue" evidence="1">
    <location>
        <position position="1"/>
    </location>
</feature>
<gene>
    <name evidence="1" type="ORF">G5B05_17965</name>
</gene>
<organism evidence="1 2">
    <name type="scientific">Fusicatenibacter saccharivorans</name>
    <dbReference type="NCBI Taxonomy" id="1150298"/>
    <lineage>
        <taxon>Bacteria</taxon>
        <taxon>Bacillati</taxon>
        <taxon>Bacillota</taxon>
        <taxon>Clostridia</taxon>
        <taxon>Lachnospirales</taxon>
        <taxon>Lachnospiraceae</taxon>
        <taxon>Fusicatenibacter</taxon>
    </lineage>
</organism>
<evidence type="ECO:0000313" key="1">
    <source>
        <dbReference type="EMBL" id="NSE18207.1"/>
    </source>
</evidence>